<dbReference type="FunFam" id="3.10.450.50:FF:000005">
    <property type="entry name" value="Nuclear transport factor 2"/>
    <property type="match status" value="1"/>
</dbReference>
<evidence type="ECO:0000256" key="1">
    <source>
        <dbReference type="ARBA" id="ARBA00004259"/>
    </source>
</evidence>
<dbReference type="GO" id="GO:0006606">
    <property type="term" value="P:protein import into nucleus"/>
    <property type="evidence" value="ECO:0007669"/>
    <property type="project" value="UniProtKB-ARBA"/>
</dbReference>
<evidence type="ECO:0000313" key="7">
    <source>
        <dbReference type="EMBL" id="MBA0711493.1"/>
    </source>
</evidence>
<dbReference type="EMBL" id="JABEZV010000005">
    <property type="protein sequence ID" value="MBA0711493.1"/>
    <property type="molecule type" value="Genomic_DNA"/>
</dbReference>
<dbReference type="GO" id="GO:0005635">
    <property type="term" value="C:nuclear envelope"/>
    <property type="evidence" value="ECO:0007669"/>
    <property type="project" value="UniProtKB-SubCell"/>
</dbReference>
<proteinExistence type="predicted"/>
<dbReference type="PANTHER" id="PTHR12612">
    <property type="entry name" value="NUCLEAR TRANSPORT FACTOR 2"/>
    <property type="match status" value="1"/>
</dbReference>
<evidence type="ECO:0000259" key="6">
    <source>
        <dbReference type="PROSITE" id="PS50177"/>
    </source>
</evidence>
<dbReference type="SUPFAM" id="SSF54427">
    <property type="entry name" value="NTF2-like"/>
    <property type="match status" value="1"/>
</dbReference>
<dbReference type="InterPro" id="IPR045875">
    <property type="entry name" value="NTF2"/>
</dbReference>
<dbReference type="InterPro" id="IPR002075">
    <property type="entry name" value="NTF2_dom"/>
</dbReference>
<evidence type="ECO:0000256" key="2">
    <source>
        <dbReference type="ARBA" id="ARBA00004496"/>
    </source>
</evidence>
<accession>A0A7J8ZI19</accession>
<dbReference type="Proteomes" id="UP000593574">
    <property type="component" value="Unassembled WGS sequence"/>
</dbReference>
<evidence type="ECO:0000256" key="3">
    <source>
        <dbReference type="ARBA" id="ARBA00022490"/>
    </source>
</evidence>
<comment type="subunit">
    <text evidence="5">Interacts with RAN1.</text>
</comment>
<dbReference type="InterPro" id="IPR032710">
    <property type="entry name" value="NTF2-like_dom_sf"/>
</dbReference>
<dbReference type="PROSITE" id="PS50177">
    <property type="entry name" value="NTF2_DOMAIN"/>
    <property type="match status" value="1"/>
</dbReference>
<comment type="subcellular location">
    <subcellularLocation>
        <location evidence="2">Cytoplasm</location>
    </subcellularLocation>
    <subcellularLocation>
        <location evidence="1">Nucleus envelope</location>
    </subcellularLocation>
</comment>
<dbReference type="CDD" id="cd00780">
    <property type="entry name" value="NTF2"/>
    <property type="match status" value="1"/>
</dbReference>
<organism evidence="7 8">
    <name type="scientific">Gossypium laxum</name>
    <dbReference type="NCBI Taxonomy" id="34288"/>
    <lineage>
        <taxon>Eukaryota</taxon>
        <taxon>Viridiplantae</taxon>
        <taxon>Streptophyta</taxon>
        <taxon>Embryophyta</taxon>
        <taxon>Tracheophyta</taxon>
        <taxon>Spermatophyta</taxon>
        <taxon>Magnoliopsida</taxon>
        <taxon>eudicotyledons</taxon>
        <taxon>Gunneridae</taxon>
        <taxon>Pentapetalae</taxon>
        <taxon>rosids</taxon>
        <taxon>malvids</taxon>
        <taxon>Malvales</taxon>
        <taxon>Malvaceae</taxon>
        <taxon>Malvoideae</taxon>
        <taxon>Gossypium</taxon>
    </lineage>
</organism>
<protein>
    <recommendedName>
        <fullName evidence="6">NTF2 domain-containing protein</fullName>
    </recommendedName>
</protein>
<dbReference type="Gene3D" id="3.10.450.50">
    <property type="match status" value="1"/>
</dbReference>
<evidence type="ECO:0000313" key="8">
    <source>
        <dbReference type="Proteomes" id="UP000593574"/>
    </source>
</evidence>
<comment type="caution">
    <text evidence="7">The sequence shown here is derived from an EMBL/GenBank/DDBJ whole genome shotgun (WGS) entry which is preliminary data.</text>
</comment>
<keyword evidence="8" id="KW-1185">Reference proteome</keyword>
<dbReference type="AlphaFoldDB" id="A0A7J8ZI19"/>
<evidence type="ECO:0000256" key="5">
    <source>
        <dbReference type="ARBA" id="ARBA00062736"/>
    </source>
</evidence>
<gene>
    <name evidence="7" type="ORF">Golax_010668</name>
</gene>
<evidence type="ECO:0000256" key="4">
    <source>
        <dbReference type="ARBA" id="ARBA00058161"/>
    </source>
</evidence>
<dbReference type="GO" id="GO:0005737">
    <property type="term" value="C:cytoplasm"/>
    <property type="evidence" value="ECO:0007669"/>
    <property type="project" value="UniProtKB-SubCell"/>
</dbReference>
<dbReference type="Pfam" id="PF02136">
    <property type="entry name" value="NTF2"/>
    <property type="match status" value="1"/>
</dbReference>
<dbReference type="InterPro" id="IPR018222">
    <property type="entry name" value="Nuclear_transport_factor_2_euk"/>
</dbReference>
<feature type="domain" description="NTF2" evidence="6">
    <location>
        <begin position="6"/>
        <end position="175"/>
    </location>
</feature>
<reference evidence="7 8" key="1">
    <citation type="journal article" date="2019" name="Genome Biol. Evol.">
        <title>Insights into the evolution of the New World diploid cottons (Gossypium, subgenus Houzingenia) based on genome sequencing.</title>
        <authorList>
            <person name="Grover C.E."/>
            <person name="Arick M.A. 2nd"/>
            <person name="Thrash A."/>
            <person name="Conover J.L."/>
            <person name="Sanders W.S."/>
            <person name="Peterson D.G."/>
            <person name="Frelichowski J.E."/>
            <person name="Scheffler J.A."/>
            <person name="Scheffler B.E."/>
            <person name="Wendel J.F."/>
        </authorList>
    </citation>
    <scope>NUCLEOTIDE SEQUENCE [LARGE SCALE GENOMIC DNA]</scope>
    <source>
        <strain evidence="7">4</strain>
        <tissue evidence="7">Leaf</tissue>
    </source>
</reference>
<name>A0A7J8ZI19_9ROSI</name>
<sequence>MDPDAVAKAFVEHYYSTFDANRAGLANLYQEGSMLTFEGQKIQGSQSIVAKLTSLPFQQCKHNITTVDCQPSGSGGMLVFVSGNLQLAGEQHALKFSQNLLHFYFVLQPGTAHLRVPCHQLFGPCRSWIFLSSCYKRGVGRSCVGYLYVAFCYQMFHLMPTPQGSFYVLNDIFRLNYA</sequence>
<comment type="function">
    <text evidence="4">Facilitates protein transport into the nucleus. Interacts with various nucleoporins and with Ran-GDP. Could be part of a multicomponent system of cytosolic factors that assemble at the pore complex during nuclear import.</text>
</comment>
<keyword evidence="3" id="KW-0963">Cytoplasm</keyword>